<evidence type="ECO:0000313" key="2">
    <source>
        <dbReference type="EMBL" id="KAJ8721733.1"/>
    </source>
</evidence>
<organism evidence="2 3">
    <name type="scientific">Mythimna separata</name>
    <name type="common">Oriental armyworm</name>
    <name type="synonym">Pseudaletia separata</name>
    <dbReference type="NCBI Taxonomy" id="271217"/>
    <lineage>
        <taxon>Eukaryota</taxon>
        <taxon>Metazoa</taxon>
        <taxon>Ecdysozoa</taxon>
        <taxon>Arthropoda</taxon>
        <taxon>Hexapoda</taxon>
        <taxon>Insecta</taxon>
        <taxon>Pterygota</taxon>
        <taxon>Neoptera</taxon>
        <taxon>Endopterygota</taxon>
        <taxon>Lepidoptera</taxon>
        <taxon>Glossata</taxon>
        <taxon>Ditrysia</taxon>
        <taxon>Noctuoidea</taxon>
        <taxon>Noctuidae</taxon>
        <taxon>Noctuinae</taxon>
        <taxon>Hadenini</taxon>
        <taxon>Mythimna</taxon>
    </lineage>
</organism>
<feature type="compositionally biased region" description="Low complexity" evidence="1">
    <location>
        <begin position="858"/>
        <end position="873"/>
    </location>
</feature>
<feature type="region of interest" description="Disordered" evidence="1">
    <location>
        <begin position="757"/>
        <end position="873"/>
    </location>
</feature>
<keyword evidence="3" id="KW-1185">Reference proteome</keyword>
<accession>A0AAD8DTC6</accession>
<evidence type="ECO:0000256" key="1">
    <source>
        <dbReference type="SAM" id="MobiDB-lite"/>
    </source>
</evidence>
<evidence type="ECO:0000313" key="3">
    <source>
        <dbReference type="Proteomes" id="UP001231518"/>
    </source>
</evidence>
<dbReference type="EMBL" id="JARGEI010000013">
    <property type="protein sequence ID" value="KAJ8721733.1"/>
    <property type="molecule type" value="Genomic_DNA"/>
</dbReference>
<feature type="compositionally biased region" description="Low complexity" evidence="1">
    <location>
        <begin position="777"/>
        <end position="786"/>
    </location>
</feature>
<sequence length="1570" mass="171637">MPARQWSCVALNVKELLYKRHIYVQVTVRLKRIVSEARHAGAPVELCRAQCEGAALQETHLRAVAQIFFVLFQVTLFVNGYECETVTLPVQGILVRKVTPTNVLIGHACPGGAGAGAYHLAGVHVYRAPVLSTYCALHITAHGPDHACQHLLRAAHHCTRPRPRLPGMLHSATIAYHLAGVHVYRAPVLSTYCALHITAHGPDHACQHLLRAAHHRARPRPRLPGMLHSATIAYHLAGVHVYRAPVLSTYCALHITAHGPDHACQHLLRAAHHRARPRPRLPGMLHSATIAYHLAGVHVYRAPVLSTYCALHITAHGPDHACQHLLRAAHHRARPRPRLPGMLHSATIAYHLAGVHVYRAPVLSTYCALHITAHGPDHACQVRCESPNFPLLLTPNVLDSNIDWDQVFEISSSTLREMHDNLLLTFSASAPNIMNLYHQTVALPTVFAGRVASTASLMSASASGLPSSGSGPVSSIPETLFTKWNGSPLASRHRGVTPAVYMLGGPDILLYLYARVVELEGSAAEQALALSILLRACRVDNRLHAMLYAPDAPDMLLTVLAAPKCIVSHHTLKVILDEACSTPLLSACGESVQLATRTDAVLLQPELLVLITNAWRYLDTEEELSWEVESSNGTRSVQRGSAWALALCAVRALLRDQHPRRAFNHYQMNRTGLLNHLLLACKERFLNSECGPLDAVASSALVEVVRGLVGAPPLLHRLALLCDFLLLMHQASDTFVTHSRANFYFLLTSETQEMSEFSSSFTKRRTSKRVKKKVEEPSVSSTSTEEVLNDNSLNSLKDKAPSLDDRIDSSCGSTESTKQMKSLINTQIKEGRKHTASSTSENSDTPVADSTAVKEDSPGVGASAGEGSAAPPELNEYIVVDSDDVNHTTVEMYTSGIYHQRRVRAGAAAGWSACEGLLLLLRHALALLPDHAHHQAISGAVCAENLVVLSNQRHGRARAAAVRALAALTRRATPDMARKLHHQHYYIHLANQISLYEGSWELASACAALLTKCDVPLEDQLDDDIWVDVTEESLHRSPPLLALLPCCLADVPLAHNITLLARRIIDKVTHSHRAGTTLHVTEESPPLLALLPCCLADVPLAHNITLLARRIIDKVTHSHRAGTTLHVTEESPPLLALLPCCLADVPLAHNITLLARRIIDKVTHSHRAGTTLHVTEESPPLLALLPCCLADVPLAHNITLLARRIIDKVTHSHRAGTTLHVTEESPPLLALLPCCLADVPLAHNITLLARRIIDKVTHSHRAGTTLHVTEESPPLLALLPCCLADVPLAHNITLLARRIIDKVTHSHRAGTTLHVTEESPPLLALLPCCLADVPLAHNITLLARRIIDKVTHSHRAGTTLHVTEESPPLLALLPCCLADVPLAHNITLLARRIIDKVTHSHRAGTTLHVTEESPPLLALLPCCLADVPLAHNITLLARRIIDKASLKVLSEISLVEAVVRSIRAVGQMADTTFEGRELLLEDLYELLNRVAVKALSAQHSMQTISELHHMLTYIEVSGDARVARVARDAQLSLYNAQLDHLEDKLHSSYNAHTKQNYFTTGEYYYTYSEV</sequence>
<feature type="compositionally biased region" description="Polar residues" evidence="1">
    <location>
        <begin position="810"/>
        <end position="828"/>
    </location>
</feature>
<comment type="caution">
    <text evidence="2">The sequence shown here is derived from an EMBL/GenBank/DDBJ whole genome shotgun (WGS) entry which is preliminary data.</text>
</comment>
<feature type="compositionally biased region" description="Basic residues" evidence="1">
    <location>
        <begin position="762"/>
        <end position="772"/>
    </location>
</feature>
<name>A0AAD8DTC6_MYTSE</name>
<feature type="compositionally biased region" description="Polar residues" evidence="1">
    <location>
        <begin position="836"/>
        <end position="845"/>
    </location>
</feature>
<proteinExistence type="predicted"/>
<reference evidence="2" key="1">
    <citation type="submission" date="2023-03" db="EMBL/GenBank/DDBJ databases">
        <title>Chromosome-level genomes of two armyworms, Mythimna separata and Mythimna loreyi, provide insights into the biosynthesis and reception of sex pheromones.</title>
        <authorList>
            <person name="Zhao H."/>
        </authorList>
    </citation>
    <scope>NUCLEOTIDE SEQUENCE</scope>
    <source>
        <strain evidence="2">BeijingLab</strain>
        <tissue evidence="2">Pupa</tissue>
    </source>
</reference>
<protein>
    <submittedName>
        <fullName evidence="2">Uncharacterized protein</fullName>
    </submittedName>
</protein>
<dbReference type="Proteomes" id="UP001231518">
    <property type="component" value="Chromosome 12"/>
</dbReference>
<gene>
    <name evidence="2" type="ORF">PYW07_002508</name>
</gene>
<feature type="compositionally biased region" description="Basic and acidic residues" evidence="1">
    <location>
        <begin position="796"/>
        <end position="808"/>
    </location>
</feature>